<feature type="compositionally biased region" description="Pro residues" evidence="2">
    <location>
        <begin position="25"/>
        <end position="35"/>
    </location>
</feature>
<dbReference type="Pfam" id="PF25422">
    <property type="entry name" value="DUF7892"/>
    <property type="match status" value="1"/>
</dbReference>
<dbReference type="EMBL" id="LN891025">
    <property type="protein sequence ID" value="CUS11290.1"/>
    <property type="molecule type" value="Genomic_DNA"/>
</dbReference>
<feature type="domain" description="F-box" evidence="3">
    <location>
        <begin position="82"/>
        <end position="128"/>
    </location>
</feature>
<dbReference type="SUPFAM" id="SSF81383">
    <property type="entry name" value="F-box domain"/>
    <property type="match status" value="1"/>
</dbReference>
<name>A0A292PXU2_9PEZI</name>
<accession>A0A292PXU2</accession>
<reference evidence="4" key="1">
    <citation type="submission" date="2015-10" db="EMBL/GenBank/DDBJ databases">
        <authorList>
            <person name="Regsiter A."/>
            <person name="william w."/>
        </authorList>
    </citation>
    <scope>NUCLEOTIDE SEQUENCE</scope>
    <source>
        <strain evidence="4">Montdore</strain>
    </source>
</reference>
<organism evidence="4 5">
    <name type="scientific">Tuber aestivum</name>
    <name type="common">summer truffle</name>
    <dbReference type="NCBI Taxonomy" id="59557"/>
    <lineage>
        <taxon>Eukaryota</taxon>
        <taxon>Fungi</taxon>
        <taxon>Dikarya</taxon>
        <taxon>Ascomycota</taxon>
        <taxon>Pezizomycotina</taxon>
        <taxon>Pezizomycetes</taxon>
        <taxon>Pezizales</taxon>
        <taxon>Tuberaceae</taxon>
        <taxon>Tuber</taxon>
    </lineage>
</organism>
<proteinExistence type="predicted"/>
<dbReference type="InterPro" id="IPR001810">
    <property type="entry name" value="F-box_dom"/>
</dbReference>
<dbReference type="SMART" id="SM00256">
    <property type="entry name" value="FBOX"/>
    <property type="match status" value="1"/>
</dbReference>
<evidence type="ECO:0000256" key="1">
    <source>
        <dbReference type="SAM" id="Coils"/>
    </source>
</evidence>
<dbReference type="CDD" id="cd09917">
    <property type="entry name" value="F-box_SF"/>
    <property type="match status" value="1"/>
</dbReference>
<sequence length="828" mass="95765">MEDFWTWHDLVFDFSDSQSSMDSTPPSPGMPPSLSPEPEQAFKRRKVDSGLSGFQIIPSDRRPIQYARPRKSSGPLTLRRAKPIKSHIPYEIWLNIFSFCTPQTLAKLRRVNSTFKSFIDDERVWATSRKSNFPHFPEPIYGYPENYMWNLWRGMGCMICGAARVKKVYWTWGVRMCFECFKDGRMKARQTPSFVSSFFFRLYQSLLPVKYPPPPETTASKHTQFADEIYGPGDFCQNAKKCLRHCYISGRSVTTERDIYYGGEPAYWRDEVETFKVEYFKRKKENDPEVLKVFLEFERNKTVELMKTASELQKFERKETVARREEIAAIRKQRNLSIPEKCKTDFDPPISGEVLALMPSYLSALKSGSAFTERSWKTLAKKLEAERKGAEAEYNSKQAEERKLLQDAVDRKRKERQKECQDNKTLQIINHAIDDLIHNAKECVLTEAGVLLTDPTQSASFLMETLGYVWRSWHRLNPLLPLSMRGIFYLWETLFAELAIPLDMEFQCQFCERRTGFKAMLSHIAEEHGNREESVTSWHRARGTSKYADPLDWDGATWPEVLPFLPAGSKFTPRLSCDEHWCLAKSYPVVKQSPGRKSGVTGETTILRPRIERCLRRVNGLEVPPMFKLATFLASFSKEETFPGSHDLNSVYYEILRILRTPADHDVGFLSNEKIFCKICVENKTLLLNDSHPGSKSFLQLIEHFCENHYAIIELEKPEGLNWRKDMILLPGPKDIKSMYHKLPDAMRKEWDRANETTGLDLESCKAKIEEESAGNRTPPLPMSQWKYNKQFPIPQPPPTPVSPLCDPLDSAFWEIAIQMDLSESLHS</sequence>
<dbReference type="AlphaFoldDB" id="A0A292PXU2"/>
<evidence type="ECO:0000256" key="2">
    <source>
        <dbReference type="SAM" id="MobiDB-lite"/>
    </source>
</evidence>
<dbReference type="Gene3D" id="1.20.1280.50">
    <property type="match status" value="1"/>
</dbReference>
<dbReference type="Proteomes" id="UP001412239">
    <property type="component" value="Unassembled WGS sequence"/>
</dbReference>
<evidence type="ECO:0000313" key="4">
    <source>
        <dbReference type="EMBL" id="CUS11290.1"/>
    </source>
</evidence>
<dbReference type="Pfam" id="PF12937">
    <property type="entry name" value="F-box-like"/>
    <property type="match status" value="1"/>
</dbReference>
<feature type="coiled-coil region" evidence="1">
    <location>
        <begin position="373"/>
        <end position="415"/>
    </location>
</feature>
<keyword evidence="5" id="KW-1185">Reference proteome</keyword>
<dbReference type="InterPro" id="IPR036047">
    <property type="entry name" value="F-box-like_dom_sf"/>
</dbReference>
<feature type="region of interest" description="Disordered" evidence="2">
    <location>
        <begin position="17"/>
        <end position="43"/>
    </location>
</feature>
<dbReference type="PROSITE" id="PS50181">
    <property type="entry name" value="FBOX"/>
    <property type="match status" value="1"/>
</dbReference>
<dbReference type="InterPro" id="IPR057214">
    <property type="entry name" value="DUF7892"/>
</dbReference>
<protein>
    <recommendedName>
        <fullName evidence="3">F-box domain-containing protein</fullName>
    </recommendedName>
</protein>
<evidence type="ECO:0000313" key="5">
    <source>
        <dbReference type="Proteomes" id="UP001412239"/>
    </source>
</evidence>
<gene>
    <name evidence="4" type="ORF">GSTUAT00004567001</name>
</gene>
<evidence type="ECO:0000259" key="3">
    <source>
        <dbReference type="PROSITE" id="PS50181"/>
    </source>
</evidence>
<keyword evidence="1" id="KW-0175">Coiled coil</keyword>